<dbReference type="GO" id="GO:0016757">
    <property type="term" value="F:glycosyltransferase activity"/>
    <property type="evidence" value="ECO:0007669"/>
    <property type="project" value="UniProtKB-UniRule"/>
</dbReference>
<comment type="subunit">
    <text evidence="11">Forms a heterotetramer with 2 subunits each of GtfA and GtfB. Part of the accessory SecA2/SecY2 protein translocation apparatus.</text>
</comment>
<evidence type="ECO:0000256" key="5">
    <source>
        <dbReference type="ARBA" id="ARBA00022490"/>
    </source>
</evidence>
<evidence type="ECO:0000259" key="13">
    <source>
        <dbReference type="Pfam" id="PF22145"/>
    </source>
</evidence>
<evidence type="ECO:0000256" key="6">
    <source>
        <dbReference type="ARBA" id="ARBA00022676"/>
    </source>
</evidence>
<evidence type="ECO:0000256" key="11">
    <source>
        <dbReference type="HAMAP-Rule" id="MF_01472"/>
    </source>
</evidence>
<name>A0A4V6LY93_STRPO</name>
<comment type="similarity">
    <text evidence="3 11">Belongs to the glycosyltransferase group 1 family. Glycosyltransferase 4 subfamily.</text>
</comment>
<keyword evidence="7 11" id="KW-0808">Transferase</keyword>
<dbReference type="GO" id="GO:0000166">
    <property type="term" value="F:nucleotide binding"/>
    <property type="evidence" value="ECO:0007669"/>
    <property type="project" value="UniProtKB-KW"/>
</dbReference>
<comment type="function">
    <text evidence="11">Required for polymorphic O-glycosylation of the serine-rich repeat protein in this bacteria. Catalyzes the first step in glycosylation by transferring N-acetylglucosamine from UDP-GlcNAc to serine residues in the substrate protein. Part of the accessory SecA2/SecY2 system specifically required to export serine-rich repeat cell wall proteins usually encoded upstream in the same operon.</text>
</comment>
<keyword evidence="6 11" id="KW-0328">Glycosyltransferase</keyword>
<dbReference type="InterPro" id="IPR014267">
    <property type="entry name" value="GtfA"/>
</dbReference>
<feature type="domain" description="GtfA extended beta-sheet meander" evidence="13">
    <location>
        <begin position="95"/>
        <end position="190"/>
    </location>
</feature>
<dbReference type="FunFam" id="3.40.50.2000:FF:000196">
    <property type="entry name" value="UDP-N-acetylglucosamine--peptide N-acetylglucosaminyltransferase GtfA subunit"/>
    <property type="match status" value="1"/>
</dbReference>
<dbReference type="InterPro" id="IPR054396">
    <property type="entry name" value="GtfA_EBD"/>
</dbReference>
<keyword evidence="5 11" id="KW-0963">Cytoplasm</keyword>
<dbReference type="GO" id="GO:0005737">
    <property type="term" value="C:cytoplasm"/>
    <property type="evidence" value="ECO:0007669"/>
    <property type="project" value="UniProtKB-SubCell"/>
</dbReference>
<evidence type="ECO:0000256" key="7">
    <source>
        <dbReference type="ARBA" id="ARBA00022679"/>
    </source>
</evidence>
<keyword evidence="4 11" id="KW-1003">Cell membrane</keyword>
<protein>
    <recommendedName>
        <fullName evidence="11">UDP-N-acetylglucosamine--peptide N-acetylglucosaminyltransferase GtfA subunit</fullName>
        <ecNumber evidence="11">2.4.1.-</ecNumber>
    </recommendedName>
    <alternativeName>
        <fullName evidence="11">Glycosyltransferase GtfA</fullName>
    </alternativeName>
</protein>
<sequence>MTLYNINMGIGWASSGVEYAQSYRAKLLRMIGEKGIFIFTDLILNENVQHLTKNIGFEDEEVIWMYHYFTDIKLAPTSYTLKDVLKTIPFHIEKEEASGKIRRYFYDNNEQFVTCYLSTETNDFVDRAEFVAKGCLIRKDYYNYTRYCSEYFTPKNNKAHLYQRRFFNEDGSTAFDEILDEDSHIYRFKDHIFLSTRELLAYFIKCLQLTEEDIVILDRSSEIGQAVMEGKGKAKTGSVVHAEHYSKNATDNDYILWNNYYEYEFSHANQVDFFICSTEAQSETLKQHFRKYQGLSPRIVTIPVGSLDRLRRPEQKRKPFSLITASRLASEKHIDWLILAVVEAKKVLPELTFDIYGKGGEENKLQELIREHKAQDYIRLMGHADLETIYQEYDAYLAGSTSEGFGLTLMEAVGSGLPIIGFEVPYGNVTFVEHGKNGFLIPKEESDQLDLIVSQFRDAIISMYQEYQIGEWQNHSYTIAEKFLSQTVANDWKEFLKEFDNA</sequence>
<dbReference type="EMBL" id="LR594052">
    <property type="protein sequence ID" value="VTT41988.1"/>
    <property type="molecule type" value="Genomic_DNA"/>
</dbReference>
<comment type="subcellular location">
    <subcellularLocation>
        <location evidence="1 11">Cell membrane</location>
        <topology evidence="1 11">Peripheral membrane protein</topology>
    </subcellularLocation>
    <subcellularLocation>
        <location evidence="11">Cytoplasm</location>
    </subcellularLocation>
    <text evidence="11">Cell membrane association requires GtfB.</text>
</comment>
<gene>
    <name evidence="14" type="primary">gtaA</name>
    <name evidence="11" type="synonym">gtfA</name>
    <name evidence="14" type="ORF">NCTC10924_00437</name>
</gene>
<evidence type="ECO:0000256" key="8">
    <source>
        <dbReference type="ARBA" id="ARBA00022741"/>
    </source>
</evidence>
<evidence type="ECO:0000313" key="14">
    <source>
        <dbReference type="EMBL" id="VTT41988.1"/>
    </source>
</evidence>
<dbReference type="Pfam" id="PF22145">
    <property type="entry name" value="GtfA_EBD"/>
    <property type="match status" value="1"/>
</dbReference>
<dbReference type="Pfam" id="PF00534">
    <property type="entry name" value="Glycos_transf_1"/>
    <property type="match status" value="1"/>
</dbReference>
<feature type="binding site" evidence="11">
    <location>
        <position position="241"/>
    </location>
    <ligand>
        <name>N-acetyl-D-glucosamine</name>
        <dbReference type="ChEBI" id="CHEBI:506227"/>
    </ligand>
</feature>
<dbReference type="GO" id="GO:0017122">
    <property type="term" value="C:protein N-acetylglucosaminyltransferase complex"/>
    <property type="evidence" value="ECO:0007669"/>
    <property type="project" value="UniProtKB-UniRule"/>
</dbReference>
<organism evidence="14 15">
    <name type="scientific">Streptococcus porcinus</name>
    <dbReference type="NCBI Taxonomy" id="1340"/>
    <lineage>
        <taxon>Bacteria</taxon>
        <taxon>Bacillati</taxon>
        <taxon>Bacillota</taxon>
        <taxon>Bacilli</taxon>
        <taxon>Lactobacillales</taxon>
        <taxon>Streptococcaceae</taxon>
        <taxon>Streptococcus</taxon>
    </lineage>
</organism>
<dbReference type="Proteomes" id="UP000306241">
    <property type="component" value="Chromosome"/>
</dbReference>
<dbReference type="InterPro" id="IPR001296">
    <property type="entry name" value="Glyco_trans_1"/>
</dbReference>
<keyword evidence="9 11" id="KW-0472">Membrane</keyword>
<proteinExistence type="inferred from homology"/>
<reference evidence="14 15" key="1">
    <citation type="submission" date="2019-05" db="EMBL/GenBank/DDBJ databases">
        <authorList>
            <consortium name="Pathogen Informatics"/>
        </authorList>
    </citation>
    <scope>NUCLEOTIDE SEQUENCE [LARGE SCALE GENOMIC DNA]</scope>
    <source>
        <strain evidence="14 15">NCTC10924</strain>
    </source>
</reference>
<dbReference type="HAMAP" id="MF_01472">
    <property type="entry name" value="GtfA"/>
    <property type="match status" value="1"/>
</dbReference>
<dbReference type="NCBIfam" id="TIGR02918">
    <property type="entry name" value="accessory Sec system glycosyltransferase GtfA"/>
    <property type="match status" value="1"/>
</dbReference>
<dbReference type="PANTHER" id="PTHR12526:SF629">
    <property type="entry name" value="TEICHURONIC ACID BIOSYNTHESIS GLYCOSYLTRANSFERASE TUAH-RELATED"/>
    <property type="match status" value="1"/>
</dbReference>
<evidence type="ECO:0000256" key="3">
    <source>
        <dbReference type="ARBA" id="ARBA00009481"/>
    </source>
</evidence>
<dbReference type="UniPathway" id="UPA00378"/>
<dbReference type="EC" id="2.4.1.-" evidence="11"/>
<dbReference type="GO" id="GO:0005886">
    <property type="term" value="C:plasma membrane"/>
    <property type="evidence" value="ECO:0007669"/>
    <property type="project" value="UniProtKB-SubCell"/>
</dbReference>
<feature type="domain" description="Glycosyl transferase family 1" evidence="12">
    <location>
        <begin position="314"/>
        <end position="449"/>
    </location>
</feature>
<dbReference type="OrthoDB" id="9765175at2"/>
<dbReference type="AlphaFoldDB" id="A0A4V6LY93"/>
<evidence type="ECO:0000256" key="9">
    <source>
        <dbReference type="ARBA" id="ARBA00023136"/>
    </source>
</evidence>
<comment type="catalytic activity">
    <reaction evidence="10 11">
        <text>L-seryl-[protein] + UDP-N-acetyl-alpha-D-glucosamine = 3-O-[N-acetyl-alpha-D-glucosaminyl]-L-seryl-[protein] + UDP + H(+)</text>
        <dbReference type="Rhea" id="RHEA:59872"/>
        <dbReference type="Rhea" id="RHEA-COMP:9863"/>
        <dbReference type="Rhea" id="RHEA-COMP:15471"/>
        <dbReference type="ChEBI" id="CHEBI:15378"/>
        <dbReference type="ChEBI" id="CHEBI:29999"/>
        <dbReference type="ChEBI" id="CHEBI:57705"/>
        <dbReference type="ChEBI" id="CHEBI:58223"/>
        <dbReference type="ChEBI" id="CHEBI:143279"/>
    </reaction>
</comment>
<dbReference type="Gene3D" id="3.40.50.2000">
    <property type="entry name" value="Glycogen Phosphorylase B"/>
    <property type="match status" value="2"/>
</dbReference>
<dbReference type="SUPFAM" id="SSF53756">
    <property type="entry name" value="UDP-Glycosyltransferase/glycogen phosphorylase"/>
    <property type="match status" value="1"/>
</dbReference>
<feature type="binding site" evidence="11">
    <location>
        <begin position="16"/>
        <end position="19"/>
    </location>
    <ligand>
        <name>UDP</name>
        <dbReference type="ChEBI" id="CHEBI:58223"/>
    </ligand>
</feature>
<dbReference type="PANTHER" id="PTHR12526">
    <property type="entry name" value="GLYCOSYLTRANSFERASE"/>
    <property type="match status" value="1"/>
</dbReference>
<dbReference type="CDD" id="cd04949">
    <property type="entry name" value="GT4_GtfA-like"/>
    <property type="match status" value="1"/>
</dbReference>
<evidence type="ECO:0000259" key="12">
    <source>
        <dbReference type="Pfam" id="PF00534"/>
    </source>
</evidence>
<evidence type="ECO:0000256" key="1">
    <source>
        <dbReference type="ARBA" id="ARBA00004202"/>
    </source>
</evidence>
<feature type="binding site" evidence="11">
    <location>
        <begin position="383"/>
        <end position="384"/>
    </location>
    <ligand>
        <name>UDP</name>
        <dbReference type="ChEBI" id="CHEBI:58223"/>
    </ligand>
</feature>
<evidence type="ECO:0000313" key="15">
    <source>
        <dbReference type="Proteomes" id="UP000306241"/>
    </source>
</evidence>
<evidence type="ECO:0000256" key="10">
    <source>
        <dbReference type="ARBA" id="ARBA00052053"/>
    </source>
</evidence>
<evidence type="ECO:0000256" key="2">
    <source>
        <dbReference type="ARBA" id="ARBA00004922"/>
    </source>
</evidence>
<dbReference type="RefSeq" id="WP_093959223.1">
    <property type="nucleotide sequence ID" value="NZ_CP070236.1"/>
</dbReference>
<comment type="pathway">
    <text evidence="2 11">Protein modification; protein glycosylation.</text>
</comment>
<evidence type="ECO:0000256" key="4">
    <source>
        <dbReference type="ARBA" id="ARBA00022475"/>
    </source>
</evidence>
<keyword evidence="8 11" id="KW-0547">Nucleotide-binding</keyword>
<accession>A0A4V6LY93</accession>
<feature type="binding site" evidence="11">
    <location>
        <begin position="403"/>
        <end position="406"/>
    </location>
    <ligand>
        <name>N-acetyl-D-glucosamine</name>
        <dbReference type="ChEBI" id="CHEBI:506227"/>
    </ligand>
</feature>